<evidence type="ECO:0000256" key="5">
    <source>
        <dbReference type="SAM" id="SignalP"/>
    </source>
</evidence>
<dbReference type="Proteomes" id="UP000806542">
    <property type="component" value="Unassembled WGS sequence"/>
</dbReference>
<dbReference type="PANTHER" id="PTHR35936">
    <property type="entry name" value="MEMBRANE-BOUND LYTIC MUREIN TRANSGLYCOSYLASE F"/>
    <property type="match status" value="1"/>
</dbReference>
<dbReference type="EMBL" id="JADCKB010000001">
    <property type="protein sequence ID" value="MBE5039101.1"/>
    <property type="molecule type" value="Genomic_DNA"/>
</dbReference>
<dbReference type="PROSITE" id="PS51257">
    <property type="entry name" value="PROKAR_LIPOPROTEIN"/>
    <property type="match status" value="1"/>
</dbReference>
<evidence type="ECO:0000313" key="8">
    <source>
        <dbReference type="Proteomes" id="UP000806542"/>
    </source>
</evidence>
<sequence>MKKLFAMTCALMLMLSLAACGNTASNTATPSSTAAQTADSDLAYVKDKGEMVIGYTVYEPMNYTDDSGKLVGFDTEFAEAVCEKLGVTPKFVEIDWDNKFLELDSKSIDCIWNGMTITDEVTKNTNVTKPYVKNAQVVVMKADKVAEYTTPESMKDLKFAAEAGSAGESAIEENGLDANYTAVAAQTDAMLEVMSGSVDACVIDNTMATAMTGEGTSYASLAAGIELTSEEYGIGFRKGSDLTEEVNKIMDELKQDGTLQKLADTYQLTLAE</sequence>
<organism evidence="7 8">
    <name type="scientific">Ructibacterium gallinarum</name>
    <dbReference type="NCBI Taxonomy" id="2779355"/>
    <lineage>
        <taxon>Bacteria</taxon>
        <taxon>Bacillati</taxon>
        <taxon>Bacillota</taxon>
        <taxon>Clostridia</taxon>
        <taxon>Eubacteriales</taxon>
        <taxon>Oscillospiraceae</taxon>
        <taxon>Ructibacterium</taxon>
    </lineage>
</organism>
<dbReference type="SMART" id="SM00062">
    <property type="entry name" value="PBPb"/>
    <property type="match status" value="1"/>
</dbReference>
<keyword evidence="3 5" id="KW-0732">Signal</keyword>
<evidence type="ECO:0000256" key="4">
    <source>
        <dbReference type="RuleBase" id="RU003744"/>
    </source>
</evidence>
<evidence type="ECO:0000256" key="3">
    <source>
        <dbReference type="ARBA" id="ARBA00022729"/>
    </source>
</evidence>
<comment type="similarity">
    <text evidence="2 4">Belongs to the bacterial solute-binding protein 3 family.</text>
</comment>
<dbReference type="Pfam" id="PF00497">
    <property type="entry name" value="SBP_bac_3"/>
    <property type="match status" value="1"/>
</dbReference>
<accession>A0A9D5R7F3</accession>
<dbReference type="Gene3D" id="3.40.190.10">
    <property type="entry name" value="Periplasmic binding protein-like II"/>
    <property type="match status" value="2"/>
</dbReference>
<evidence type="ECO:0000256" key="2">
    <source>
        <dbReference type="ARBA" id="ARBA00010333"/>
    </source>
</evidence>
<dbReference type="InterPro" id="IPR018313">
    <property type="entry name" value="SBP_3_CS"/>
</dbReference>
<comment type="subcellular location">
    <subcellularLocation>
        <location evidence="1">Cell envelope</location>
    </subcellularLocation>
</comment>
<proteinExistence type="inferred from homology"/>
<feature type="signal peptide" evidence="5">
    <location>
        <begin position="1"/>
        <end position="18"/>
    </location>
</feature>
<dbReference type="RefSeq" id="WP_226391645.1">
    <property type="nucleotide sequence ID" value="NZ_JADCKB010000001.1"/>
</dbReference>
<dbReference type="PANTHER" id="PTHR35936:SF34">
    <property type="entry name" value="ABC TRANSPORTER EXTRACELLULAR-BINDING PROTEIN YCKB-RELATED"/>
    <property type="match status" value="1"/>
</dbReference>
<dbReference type="InterPro" id="IPR001638">
    <property type="entry name" value="Solute-binding_3/MltF_N"/>
</dbReference>
<dbReference type="AlphaFoldDB" id="A0A9D5R7F3"/>
<dbReference type="GO" id="GO:0030313">
    <property type="term" value="C:cell envelope"/>
    <property type="evidence" value="ECO:0007669"/>
    <property type="project" value="UniProtKB-SubCell"/>
</dbReference>
<dbReference type="PROSITE" id="PS01039">
    <property type="entry name" value="SBP_BACTERIAL_3"/>
    <property type="match status" value="1"/>
</dbReference>
<keyword evidence="8" id="KW-1185">Reference proteome</keyword>
<comment type="caution">
    <text evidence="7">The sequence shown here is derived from an EMBL/GenBank/DDBJ whole genome shotgun (WGS) entry which is preliminary data.</text>
</comment>
<evidence type="ECO:0000313" key="7">
    <source>
        <dbReference type="EMBL" id="MBE5039101.1"/>
    </source>
</evidence>
<evidence type="ECO:0000256" key="1">
    <source>
        <dbReference type="ARBA" id="ARBA00004196"/>
    </source>
</evidence>
<protein>
    <submittedName>
        <fullName evidence="7">Transporter substrate-binding domain-containing protein</fullName>
    </submittedName>
</protein>
<reference evidence="7" key="1">
    <citation type="submission" date="2020-10" db="EMBL/GenBank/DDBJ databases">
        <title>ChiBAC.</title>
        <authorList>
            <person name="Zenner C."/>
            <person name="Hitch T.C.A."/>
            <person name="Clavel T."/>
        </authorList>
    </citation>
    <scope>NUCLEOTIDE SEQUENCE</scope>
    <source>
        <strain evidence="7">DSM 107454</strain>
    </source>
</reference>
<dbReference type="SUPFAM" id="SSF53850">
    <property type="entry name" value="Periplasmic binding protein-like II"/>
    <property type="match status" value="1"/>
</dbReference>
<gene>
    <name evidence="7" type="ORF">INF28_01280</name>
</gene>
<feature type="chain" id="PRO_5039481611" evidence="5">
    <location>
        <begin position="19"/>
        <end position="272"/>
    </location>
</feature>
<evidence type="ECO:0000259" key="6">
    <source>
        <dbReference type="SMART" id="SM00062"/>
    </source>
</evidence>
<feature type="domain" description="Solute-binding protein family 3/N-terminal" evidence="6">
    <location>
        <begin position="50"/>
        <end position="270"/>
    </location>
</feature>
<name>A0A9D5R7F3_9FIRM</name>